<dbReference type="InterPro" id="IPR024861">
    <property type="entry name" value="Donson"/>
</dbReference>
<organism evidence="6">
    <name type="scientific">Brassica napus</name>
    <name type="common">Rape</name>
    <dbReference type="NCBI Taxonomy" id="3708"/>
    <lineage>
        <taxon>Eukaryota</taxon>
        <taxon>Viridiplantae</taxon>
        <taxon>Streptophyta</taxon>
        <taxon>Embryophyta</taxon>
        <taxon>Tracheophyta</taxon>
        <taxon>Spermatophyta</taxon>
        <taxon>Magnoliopsida</taxon>
        <taxon>eudicotyledons</taxon>
        <taxon>Gunneridae</taxon>
        <taxon>Pentapetalae</taxon>
        <taxon>rosids</taxon>
        <taxon>malvids</taxon>
        <taxon>Brassicales</taxon>
        <taxon>Brassicaceae</taxon>
        <taxon>Brassiceae</taxon>
        <taxon>Brassica</taxon>
    </lineage>
</organism>
<feature type="region of interest" description="Disordered" evidence="5">
    <location>
        <begin position="882"/>
        <end position="903"/>
    </location>
</feature>
<comment type="subcellular location">
    <subcellularLocation>
        <location evidence="1">Nucleus</location>
    </subcellularLocation>
</comment>
<dbReference type="GO" id="GO:0005634">
    <property type="term" value="C:nucleus"/>
    <property type="evidence" value="ECO:0007669"/>
    <property type="project" value="UniProtKB-SubCell"/>
</dbReference>
<keyword evidence="2" id="KW-0217">Developmental protein</keyword>
<evidence type="ECO:0000256" key="2">
    <source>
        <dbReference type="ARBA" id="ARBA00022473"/>
    </source>
</evidence>
<feature type="compositionally biased region" description="Polar residues" evidence="5">
    <location>
        <begin position="891"/>
        <end position="903"/>
    </location>
</feature>
<dbReference type="PRINTS" id="PR02064">
    <property type="entry name" value="DONSON"/>
</dbReference>
<evidence type="ECO:0000256" key="4">
    <source>
        <dbReference type="ARBA" id="ARBA00025806"/>
    </source>
</evidence>
<reference evidence="6" key="1">
    <citation type="submission" date="2021-01" db="EMBL/GenBank/DDBJ databases">
        <authorList>
            <consortium name="Genoscope - CEA"/>
            <person name="William W."/>
        </authorList>
    </citation>
    <scope>NUCLEOTIDE SEQUENCE</scope>
</reference>
<dbReference type="EMBL" id="HG994368">
    <property type="protein sequence ID" value="CAF1852381.1"/>
    <property type="molecule type" value="Genomic_DNA"/>
</dbReference>
<sequence length="1357" mass="148630">MEEQREESASIGDCKAPLEETGKELGLASKSETLDGEVDVPVKEPCVEDVSDSGVGSVTKDDVEKGVSSDDVVKTGEPETERDAGAVDVKPVNGESAGEEENEVNDEEANHVAEQNVQTEKPQQSSVDGETLSVAEDKAGQEKESGDGSDDANMDVDSKQANEENVGSETNYGKDSESVQVPEESTQETNEENPAAETCGEVDTTHKEENGEAMDVDYTEEETLEKLVLDDAGASMVPTQDVPITEADSNLVKGMEVDERKDDADMAVESANPKSSSEDAAPGEIEQLDQNGLFDPRSDITNFIDFSGVSSWSGNVQDLKTESGNLSSLKEDKKATLTAEEVATEEDGGKVSSHAEGVENESNEAPVATECPEEASDAILGSDENQDGKDQQDTRREEDDTTHEAPSIDQNQQQEDTVMEENPDNSDYAEVGTDSDIKTNGVKRKADVLSEQRPSFKIGACIARAASQMAGSPSVLKGSSNLGDETLSVESFVSQLHSAATDPVKENAVSEIASGFFLDFRNSSASQQFVPEKASSKRGRSNSSAAVGTEAFEFEEMGDTYWTDRVIHNGGEEQTPAATEKENYQVVPVELKPAQVKRTRRPYRRRQSQISYPLPSASDKPADFDENAPAELIMYFSEADAIPSEKSLSKMFRHFGPIRDSQTEVDEEKNRARVVFRKGGDAEVAYKSAGKFNIFGTKTVNYELSFTITEAFKVQPYVVSLGEEEAAVERELGCVIVRENNLYFLETRLLVCDVKDQSNEHQILEMTKVVAPGTSLQMNGVSKAKRKTPAELRGEQLKRTCFVDQVKESFDALRPCQSTEKGNGLKNPKYIEMRMNELYAVKKARPWMPSGKENSKENGVKEQSSNLFNASLLSNVVAIKRQQHTREDKNASTGVSDDTNTKARQANEGCSQCIFRSVTELSTRGEELSCLPDIDMTKALKGLATSVQLPIYPGDISEKSDTASLRGNFVPEFLVSGREIPLDLSIKTYVRLVSSSPLNWLHRSIMSSTYNGMPQLNEDNSSGSGSDVVCQVLNSMSLHSWVYPQSTLPSSMISAYINSGPGRGEGDFLQQRQLAWEDAFRSLYFKFRKNFCKIFYVCTSQFVVLFTGSCEPGGVKRSCKAYITQSTRRLRAMLKDLDICYTMPLCKTKMEETTVEDLAELSEIENHNLGQMQTRRLCSASNIDNTPESFLALEGNESVHGLYDLLLNYRSSLSFLLTADVPVLYSPVPFQNAAMSSPKIDCKEMVTAESTSCYIVETKGECIPPWIISNICAHLIANGQNFEASFVTEPTSVSLNMGLPQLPDKVQPESPITEGTGETNDAVSDIPGTVISPQLRSGHLKNLKYYNNSYTVSLSPS</sequence>
<feature type="compositionally biased region" description="Polar residues" evidence="5">
    <location>
        <begin position="115"/>
        <end position="128"/>
    </location>
</feature>
<dbReference type="Proteomes" id="UP001295469">
    <property type="component" value="Chromosome C04"/>
</dbReference>
<feature type="compositionally biased region" description="Basic and acidic residues" evidence="5">
    <location>
        <begin position="135"/>
        <end position="146"/>
    </location>
</feature>
<evidence type="ECO:0000256" key="3">
    <source>
        <dbReference type="ARBA" id="ARBA00023242"/>
    </source>
</evidence>
<feature type="compositionally biased region" description="Acidic residues" evidence="5">
    <location>
        <begin position="97"/>
        <end position="107"/>
    </location>
</feature>
<accession>A0A816JHU5</accession>
<comment type="similarity">
    <text evidence="4">Belongs to the DONSON family.</text>
</comment>
<feature type="region of interest" description="Disordered" evidence="5">
    <location>
        <begin position="25"/>
        <end position="218"/>
    </location>
</feature>
<gene>
    <name evidence="6" type="ORF">DARMORV10_C04P37570.1</name>
</gene>
<feature type="compositionally biased region" description="Basic and acidic residues" evidence="5">
    <location>
        <begin position="386"/>
        <end position="398"/>
    </location>
</feature>
<proteinExistence type="inferred from homology"/>
<name>A0A816JHU5_BRANA</name>
<keyword evidence="3" id="KW-0539">Nucleus</keyword>
<feature type="region of interest" description="Disordered" evidence="5">
    <location>
        <begin position="1"/>
        <end position="20"/>
    </location>
</feature>
<dbReference type="PANTHER" id="PTHR12972:SF0">
    <property type="entry name" value="PROTEIN DOWNSTREAM NEIGHBOR OF SON"/>
    <property type="match status" value="1"/>
</dbReference>
<evidence type="ECO:0000256" key="5">
    <source>
        <dbReference type="SAM" id="MobiDB-lite"/>
    </source>
</evidence>
<feature type="compositionally biased region" description="Polar residues" evidence="5">
    <location>
        <begin position="308"/>
        <end position="328"/>
    </location>
</feature>
<protein>
    <submittedName>
        <fullName evidence="6">(rape) hypothetical protein</fullName>
    </submittedName>
</protein>
<feature type="compositionally biased region" description="Basic and acidic residues" evidence="5">
    <location>
        <begin position="59"/>
        <end position="85"/>
    </location>
</feature>
<evidence type="ECO:0000256" key="1">
    <source>
        <dbReference type="ARBA" id="ARBA00004123"/>
    </source>
</evidence>
<evidence type="ECO:0000313" key="6">
    <source>
        <dbReference type="EMBL" id="CAF1852381.1"/>
    </source>
</evidence>
<feature type="region of interest" description="Disordered" evidence="5">
    <location>
        <begin position="260"/>
        <end position="440"/>
    </location>
</feature>
<dbReference type="PANTHER" id="PTHR12972">
    <property type="entry name" value="DOWNSTREAM NEIGHBOR OF SON"/>
    <property type="match status" value="1"/>
</dbReference>